<dbReference type="PANTHER" id="PTHR43437:SF3">
    <property type="entry name" value="HYDROXYACYL-THIOESTER DEHYDRATASE TYPE 2, MITOCHONDRIAL"/>
    <property type="match status" value="1"/>
</dbReference>
<protein>
    <submittedName>
        <fullName evidence="3">(R)-specific enoyl-CoA hydratase</fullName>
        <ecNumber evidence="3">4.2.1.119</ecNumber>
    </submittedName>
</protein>
<dbReference type="GO" id="GO:0019171">
    <property type="term" value="F:(3R)-hydroxyacyl-[acyl-carrier-protein] dehydratase activity"/>
    <property type="evidence" value="ECO:0007669"/>
    <property type="project" value="TreeGrafter"/>
</dbReference>
<dbReference type="InterPro" id="IPR029069">
    <property type="entry name" value="HotDog_dom_sf"/>
</dbReference>
<dbReference type="GO" id="GO:0006633">
    <property type="term" value="P:fatty acid biosynthetic process"/>
    <property type="evidence" value="ECO:0007669"/>
    <property type="project" value="TreeGrafter"/>
</dbReference>
<organism evidence="3">
    <name type="scientific">Vibrio parahaemolyticus</name>
    <dbReference type="NCBI Taxonomy" id="670"/>
    <lineage>
        <taxon>Bacteria</taxon>
        <taxon>Pseudomonadati</taxon>
        <taxon>Pseudomonadota</taxon>
        <taxon>Gammaproteobacteria</taxon>
        <taxon>Vibrionales</taxon>
        <taxon>Vibrionaceae</taxon>
        <taxon>Vibrio</taxon>
    </lineage>
</organism>
<keyword evidence="1 3" id="KW-0456">Lyase</keyword>
<reference evidence="3" key="1">
    <citation type="submission" date="2020-08" db="EMBL/GenBank/DDBJ databases">
        <title>Genetic structure, function and evolution of capsule biosynthesis loci in Vibrio parahaemolyticus.</title>
        <authorList>
            <person name="Li L."/>
            <person name="Bian S."/>
        </authorList>
    </citation>
    <scope>NUCLEOTIDE SEQUENCE</scope>
    <source>
        <strain evidence="3">VP382</strain>
    </source>
</reference>
<dbReference type="CDD" id="cd03449">
    <property type="entry name" value="R_hydratase"/>
    <property type="match status" value="1"/>
</dbReference>
<dbReference type="Gene3D" id="3.10.129.10">
    <property type="entry name" value="Hotdog Thioesterase"/>
    <property type="match status" value="1"/>
</dbReference>
<dbReference type="InterPro" id="IPR002539">
    <property type="entry name" value="MaoC-like_dom"/>
</dbReference>
<dbReference type="Pfam" id="PF01575">
    <property type="entry name" value="MaoC_dehydratas"/>
    <property type="match status" value="1"/>
</dbReference>
<evidence type="ECO:0000313" key="3">
    <source>
        <dbReference type="EMBL" id="QOS24072.1"/>
    </source>
</evidence>
<feature type="domain" description="MaoC-like" evidence="2">
    <location>
        <begin position="18"/>
        <end position="122"/>
    </location>
</feature>
<sequence length="139" mass="15142">MNLGGSVPIESIEIGMSVSYSQTITDADIKQFAGLSGDHNPVHLDEVYAAESRYKRRIAHGLISGSFFSALFGTKLPGPGCVYVAQSFNFKRPVYIGDTVTASATVKSIDLKKRRVHFDTVCKVKNKTVIDGNAEIYIP</sequence>
<proteinExistence type="predicted"/>
<dbReference type="FunFam" id="3.10.129.10:FF:000042">
    <property type="entry name" value="MaoC domain protein dehydratase"/>
    <property type="match status" value="1"/>
</dbReference>
<dbReference type="EC" id="4.2.1.119" evidence="3"/>
<evidence type="ECO:0000259" key="2">
    <source>
        <dbReference type="Pfam" id="PF01575"/>
    </source>
</evidence>
<dbReference type="SUPFAM" id="SSF54637">
    <property type="entry name" value="Thioesterase/thiol ester dehydrase-isomerase"/>
    <property type="match status" value="1"/>
</dbReference>
<accession>A0A7M1WB80</accession>
<dbReference type="EMBL" id="MT898259">
    <property type="protein sequence ID" value="QOS24072.1"/>
    <property type="molecule type" value="Genomic_DNA"/>
</dbReference>
<dbReference type="RefSeq" id="WP_140372966.1">
    <property type="nucleotide sequence ID" value="NZ_NNQT01000003.1"/>
</dbReference>
<dbReference type="AlphaFoldDB" id="A0A7M1WB80"/>
<evidence type="ECO:0000256" key="1">
    <source>
        <dbReference type="ARBA" id="ARBA00023239"/>
    </source>
</evidence>
<dbReference type="PANTHER" id="PTHR43437">
    <property type="entry name" value="HYDROXYACYL-THIOESTER DEHYDRATASE TYPE 2, MITOCHONDRIAL-RELATED"/>
    <property type="match status" value="1"/>
</dbReference>
<dbReference type="InterPro" id="IPR050965">
    <property type="entry name" value="UPF0336/Enoyl-CoA_hydratase"/>
</dbReference>
<gene>
    <name evidence="3" type="primary">phaJ</name>
    <name evidence="3" type="ORF">VP382_00029</name>
</gene>
<dbReference type="GO" id="GO:0018812">
    <property type="term" value="F:3-hydroxyacyl-CoA dehydratase activity"/>
    <property type="evidence" value="ECO:0007669"/>
    <property type="project" value="UniProtKB-EC"/>
</dbReference>
<name>A0A7M1WB80_VIBPH</name>